<dbReference type="RefSeq" id="WP_106716384.1">
    <property type="nucleotide sequence ID" value="NZ_JACHXT010000001.1"/>
</dbReference>
<gene>
    <name evidence="1" type="ORF">CU100_09680</name>
</gene>
<dbReference type="PIRSF" id="PIRSF029202">
    <property type="entry name" value="UCP029202"/>
    <property type="match status" value="1"/>
</dbReference>
<protein>
    <recommendedName>
        <fullName evidence="3">DUF2184 domain-containing protein</fullName>
    </recommendedName>
</protein>
<sequence>MFTTDAPALALNFLRTAQNYIEPGIYARQYPDFQYRELVPVDNSAPDWTTAIDFFSMGDDVGQAREVSADGDDIPFVDFKLDSGNSRVFMAGIGYRYNLQELAHAQAYGIRLESDRADAARRKYELFVDNVAFLGRPKLGMTGLLNATNVTALTAANGASGTATWTTKTADEILADVNSVLSVIFTASNGIEQANTVLLDQDRYALIATKRLDATMTTTVLEHIQRANIYTQRTGLPLTIRAVFGLETAGAGSTHRLAAYRRSPDVVKIHIPMPLRWLQAEQRLLKFEVPGIFRLGSVEIRRPGAVRYLDGI</sequence>
<accession>A0A2P7AUP5</accession>
<dbReference type="EMBL" id="PGGN01000002">
    <property type="protein sequence ID" value="PSH57944.1"/>
    <property type="molecule type" value="Genomic_DNA"/>
</dbReference>
<dbReference type="OrthoDB" id="8437797at2"/>
<dbReference type="Proteomes" id="UP000241158">
    <property type="component" value="Unassembled WGS sequence"/>
</dbReference>
<dbReference type="Pfam" id="PF09950">
    <property type="entry name" value="Major_capside"/>
    <property type="match status" value="1"/>
</dbReference>
<evidence type="ECO:0000313" key="2">
    <source>
        <dbReference type="Proteomes" id="UP000241158"/>
    </source>
</evidence>
<dbReference type="InterPro" id="IPR020049">
    <property type="entry name" value="Major_capsid-like"/>
</dbReference>
<dbReference type="AlphaFoldDB" id="A0A2P7AUP5"/>
<evidence type="ECO:0008006" key="3">
    <source>
        <dbReference type="Google" id="ProtNLM"/>
    </source>
</evidence>
<comment type="caution">
    <text evidence="1">The sequence shown here is derived from an EMBL/GenBank/DDBJ whole genome shotgun (WGS) entry which is preliminary data.</text>
</comment>
<reference evidence="2" key="1">
    <citation type="submission" date="2017-11" db="EMBL/GenBank/DDBJ databases">
        <authorList>
            <person name="Kuznetsova I."/>
            <person name="Sazanova A."/>
            <person name="Chirak E."/>
            <person name="Safronova V."/>
            <person name="Willems A."/>
        </authorList>
    </citation>
    <scope>NUCLEOTIDE SEQUENCE [LARGE SCALE GENOMIC DNA]</scope>
    <source>
        <strain evidence="2">PEPV15</strain>
    </source>
</reference>
<organism evidence="1 2">
    <name type="scientific">Phyllobacterium endophyticum</name>
    <dbReference type="NCBI Taxonomy" id="1149773"/>
    <lineage>
        <taxon>Bacteria</taxon>
        <taxon>Pseudomonadati</taxon>
        <taxon>Pseudomonadota</taxon>
        <taxon>Alphaproteobacteria</taxon>
        <taxon>Hyphomicrobiales</taxon>
        <taxon>Phyllobacteriaceae</taxon>
        <taxon>Phyllobacterium</taxon>
    </lineage>
</organism>
<evidence type="ECO:0000313" key="1">
    <source>
        <dbReference type="EMBL" id="PSH57944.1"/>
    </source>
</evidence>
<proteinExistence type="predicted"/>
<name>A0A2P7AUP5_9HYPH</name>
<keyword evidence="2" id="KW-1185">Reference proteome</keyword>